<keyword evidence="1" id="KW-0472">Membrane</keyword>
<keyword evidence="3" id="KW-1185">Reference proteome</keyword>
<evidence type="ECO:0000256" key="1">
    <source>
        <dbReference type="SAM" id="Phobius"/>
    </source>
</evidence>
<dbReference type="Proteomes" id="UP000094580">
    <property type="component" value="Unassembled WGS sequence"/>
</dbReference>
<keyword evidence="1" id="KW-0812">Transmembrane</keyword>
<reference evidence="2 3" key="1">
    <citation type="submission" date="2016-07" db="EMBL/GenBank/DDBJ databases">
        <authorList>
            <person name="Townsley L."/>
            <person name="Shank E.A."/>
        </authorList>
    </citation>
    <scope>NUCLEOTIDE SEQUENCE [LARGE SCALE GENOMIC DNA]</scope>
    <source>
        <strain evidence="2 3">CH01</strain>
    </source>
</reference>
<evidence type="ECO:0000313" key="2">
    <source>
        <dbReference type="EMBL" id="ODG90889.1"/>
    </source>
</evidence>
<proteinExistence type="predicted"/>
<name>A0ABX2ZNJ4_9BACI</name>
<organism evidence="2 3">
    <name type="scientific">Gottfriedia luciferensis</name>
    <dbReference type="NCBI Taxonomy" id="178774"/>
    <lineage>
        <taxon>Bacteria</taxon>
        <taxon>Bacillati</taxon>
        <taxon>Bacillota</taxon>
        <taxon>Bacilli</taxon>
        <taxon>Bacillales</taxon>
        <taxon>Bacillaceae</taxon>
        <taxon>Gottfriedia</taxon>
    </lineage>
</organism>
<gene>
    <name evidence="2" type="ORF">BED47_10635</name>
</gene>
<dbReference type="EMBL" id="MDKC01000033">
    <property type="protein sequence ID" value="ODG90889.1"/>
    <property type="molecule type" value="Genomic_DNA"/>
</dbReference>
<keyword evidence="1" id="KW-1133">Transmembrane helix</keyword>
<comment type="caution">
    <text evidence="2">The sequence shown here is derived from an EMBL/GenBank/DDBJ whole genome shotgun (WGS) entry which is preliminary data.</text>
</comment>
<evidence type="ECO:0000313" key="3">
    <source>
        <dbReference type="Proteomes" id="UP000094580"/>
    </source>
</evidence>
<accession>A0ABX2ZNJ4</accession>
<protein>
    <submittedName>
        <fullName evidence="2">Uncharacterized protein</fullName>
    </submittedName>
</protein>
<dbReference type="RefSeq" id="WP_069034751.1">
    <property type="nucleotide sequence ID" value="NZ_MDKC01000033.1"/>
</dbReference>
<feature type="transmembrane region" description="Helical" evidence="1">
    <location>
        <begin position="6"/>
        <end position="25"/>
    </location>
</feature>
<sequence>MRSLKILTLIFSFTAILLTTFFLYNTSSSSKKLDKHDSLSSKESEPIIESLSKRYYEIKDSTNNQLLYGVEYYLALSVPDRYKNDIKNARIEILLPKKVQSIFGINIEEINHNEVYEIINGRAVFNISSSIATSNMTINQKNYLKNNNGLYTIKIYSNKNKLIKSDVLKVQNINKN</sequence>